<evidence type="ECO:0000256" key="1">
    <source>
        <dbReference type="ARBA" id="ARBA00022741"/>
    </source>
</evidence>
<evidence type="ECO:0000256" key="3">
    <source>
        <dbReference type="ARBA" id="ARBA00023015"/>
    </source>
</evidence>
<dbReference type="Pfam" id="PF25601">
    <property type="entry name" value="AAA_lid_14"/>
    <property type="match status" value="1"/>
</dbReference>
<dbReference type="InterPro" id="IPR027417">
    <property type="entry name" value="P-loop_NTPase"/>
</dbReference>
<protein>
    <recommendedName>
        <fullName evidence="5">Sigma-54 factor interaction domain-containing protein</fullName>
    </recommendedName>
</protein>
<dbReference type="GO" id="GO:0006355">
    <property type="term" value="P:regulation of DNA-templated transcription"/>
    <property type="evidence" value="ECO:0007669"/>
    <property type="project" value="InterPro"/>
</dbReference>
<dbReference type="PROSITE" id="PS50045">
    <property type="entry name" value="SIGMA54_INTERACT_4"/>
    <property type="match status" value="1"/>
</dbReference>
<dbReference type="InterPro" id="IPR058031">
    <property type="entry name" value="AAA_lid_NorR"/>
</dbReference>
<dbReference type="Gene3D" id="1.10.8.60">
    <property type="match status" value="1"/>
</dbReference>
<dbReference type="SUPFAM" id="SSF46689">
    <property type="entry name" value="Homeodomain-like"/>
    <property type="match status" value="1"/>
</dbReference>
<dbReference type="GO" id="GO:0043565">
    <property type="term" value="F:sequence-specific DNA binding"/>
    <property type="evidence" value="ECO:0007669"/>
    <property type="project" value="InterPro"/>
</dbReference>
<organism evidence="6 7">
    <name type="scientific">Lucifera butyrica</name>
    <dbReference type="NCBI Taxonomy" id="1351585"/>
    <lineage>
        <taxon>Bacteria</taxon>
        <taxon>Bacillati</taxon>
        <taxon>Bacillota</taxon>
        <taxon>Negativicutes</taxon>
        <taxon>Veillonellales</taxon>
        <taxon>Veillonellaceae</taxon>
        <taxon>Lucifera</taxon>
    </lineage>
</organism>
<sequence>MIRELRSKEKLEQYYRKFMQEGILDPNVHPWVAESWQRSRDWNVPHETMPVLSRLDKTEIEKHREKHYPAMEFLGGLHREIGEFFNIYNLSLLLLDNESYVLESYALPFFQRTPGELLGARLAEKDIGTSSIGIALEHKTPFLLFGPEMWIKECQTGDACSAPILVDGQVQYIVTLVSVEQEKLPHTALLSLLLSMKYAMENYLSMASRLDARHAILDAVPLAVYHIMPGGEVAYTNELGHSRLTGINPQGDKAGSFPNLGDVVLNYRHTPLFKGFLGIPSYNKEVTWITPRKTYEDITTVVPLLRSGQVNSVVAVSLPIEDLRMLVAHAAGYKARYSLTSIVGQVPAVEAMKEKAARAARSSHHLLLQGESGTGKQRLAHGIHQASPRAAGPLIGIRCGDMPPELLESELFGTADSLEESRPGKLELANGGTLFLDEVEKLPAALADRLSKALRQGQLYRTGEEVIRAFDVRVIAACDNDLKRLTEKNLFSAELFELIARTVIRIPPLRMRRDDIPLLAEHIIAELAEQNHLTVKNLTPEAAEVLKAGDWPGNIKQLQGVVEQAFFRTQKTVITPEDITLPGESGPGKAWKEDREAFIELWKATGGNISRLANMLDVSRVTLYRYLKKYGIEKE</sequence>
<dbReference type="PROSITE" id="PS00675">
    <property type="entry name" value="SIGMA54_INTERACT_1"/>
    <property type="match status" value="1"/>
</dbReference>
<keyword evidence="4" id="KW-0804">Transcription</keyword>
<evidence type="ECO:0000259" key="5">
    <source>
        <dbReference type="PROSITE" id="PS50045"/>
    </source>
</evidence>
<evidence type="ECO:0000256" key="2">
    <source>
        <dbReference type="ARBA" id="ARBA00022840"/>
    </source>
</evidence>
<dbReference type="InterPro" id="IPR025662">
    <property type="entry name" value="Sigma_54_int_dom_ATP-bd_1"/>
</dbReference>
<keyword evidence="1" id="KW-0547">Nucleotide-binding</keyword>
<dbReference type="SUPFAM" id="SSF52540">
    <property type="entry name" value="P-loop containing nucleoside triphosphate hydrolases"/>
    <property type="match status" value="1"/>
</dbReference>
<accession>A0A498R1F5</accession>
<gene>
    <name evidence="6" type="ORF">LUCI_0471</name>
</gene>
<dbReference type="Gene3D" id="3.40.50.300">
    <property type="entry name" value="P-loop containing nucleotide triphosphate hydrolases"/>
    <property type="match status" value="1"/>
</dbReference>
<dbReference type="Proteomes" id="UP000277811">
    <property type="component" value="Unassembled WGS sequence"/>
</dbReference>
<dbReference type="EMBL" id="UPPP01000054">
    <property type="protein sequence ID" value="VBB05264.1"/>
    <property type="molecule type" value="Genomic_DNA"/>
</dbReference>
<reference evidence="6 7" key="1">
    <citation type="submission" date="2018-06" db="EMBL/GenBank/DDBJ databases">
        <authorList>
            <person name="Strepis N."/>
        </authorList>
    </citation>
    <scope>NUCLEOTIDE SEQUENCE [LARGE SCALE GENOMIC DNA]</scope>
    <source>
        <strain evidence="6">LUCI</strain>
    </source>
</reference>
<dbReference type="Pfam" id="PF00158">
    <property type="entry name" value="Sigma54_activat"/>
    <property type="match status" value="1"/>
</dbReference>
<dbReference type="AlphaFoldDB" id="A0A498R1F5"/>
<dbReference type="Pfam" id="PF02954">
    <property type="entry name" value="HTH_8"/>
    <property type="match status" value="1"/>
</dbReference>
<evidence type="ECO:0000256" key="4">
    <source>
        <dbReference type="ARBA" id="ARBA00023163"/>
    </source>
</evidence>
<name>A0A498R1F5_9FIRM</name>
<dbReference type="PANTHER" id="PTHR32071:SF57">
    <property type="entry name" value="C4-DICARBOXYLATE TRANSPORT TRANSCRIPTIONAL REGULATORY PROTEIN DCTD"/>
    <property type="match status" value="1"/>
</dbReference>
<dbReference type="PANTHER" id="PTHR32071">
    <property type="entry name" value="TRANSCRIPTIONAL REGULATORY PROTEIN"/>
    <property type="match status" value="1"/>
</dbReference>
<evidence type="ECO:0000313" key="7">
    <source>
        <dbReference type="Proteomes" id="UP000277811"/>
    </source>
</evidence>
<dbReference type="Gene3D" id="3.30.450.40">
    <property type="match status" value="1"/>
</dbReference>
<dbReference type="OrthoDB" id="9803970at2"/>
<dbReference type="CDD" id="cd00009">
    <property type="entry name" value="AAA"/>
    <property type="match status" value="1"/>
</dbReference>
<dbReference type="GO" id="GO:0005524">
    <property type="term" value="F:ATP binding"/>
    <property type="evidence" value="ECO:0007669"/>
    <property type="project" value="UniProtKB-KW"/>
</dbReference>
<dbReference type="Gene3D" id="1.10.10.60">
    <property type="entry name" value="Homeodomain-like"/>
    <property type="match status" value="1"/>
</dbReference>
<dbReference type="InterPro" id="IPR029016">
    <property type="entry name" value="GAF-like_dom_sf"/>
</dbReference>
<dbReference type="InterPro" id="IPR002197">
    <property type="entry name" value="HTH_Fis"/>
</dbReference>
<dbReference type="RefSeq" id="WP_122626260.1">
    <property type="nucleotide sequence ID" value="NZ_UPPP01000054.1"/>
</dbReference>
<evidence type="ECO:0000313" key="6">
    <source>
        <dbReference type="EMBL" id="VBB05264.1"/>
    </source>
</evidence>
<keyword evidence="3" id="KW-0805">Transcription regulation</keyword>
<dbReference type="PROSITE" id="PS00676">
    <property type="entry name" value="SIGMA54_INTERACT_2"/>
    <property type="match status" value="1"/>
</dbReference>
<feature type="domain" description="Sigma-54 factor interaction" evidence="5">
    <location>
        <begin position="342"/>
        <end position="567"/>
    </location>
</feature>
<dbReference type="InterPro" id="IPR002078">
    <property type="entry name" value="Sigma_54_int"/>
</dbReference>
<proteinExistence type="predicted"/>
<keyword evidence="7" id="KW-1185">Reference proteome</keyword>
<keyword evidence="2" id="KW-0067">ATP-binding</keyword>
<dbReference type="InterPro" id="IPR025943">
    <property type="entry name" value="Sigma_54_int_dom_ATP-bd_2"/>
</dbReference>
<dbReference type="InterPro" id="IPR009057">
    <property type="entry name" value="Homeodomain-like_sf"/>
</dbReference>
<dbReference type="InterPro" id="IPR003593">
    <property type="entry name" value="AAA+_ATPase"/>
</dbReference>
<dbReference type="SMART" id="SM00382">
    <property type="entry name" value="AAA"/>
    <property type="match status" value="1"/>
</dbReference>